<feature type="compositionally biased region" description="Polar residues" evidence="1">
    <location>
        <begin position="40"/>
        <end position="62"/>
    </location>
</feature>
<feature type="compositionally biased region" description="Low complexity" evidence="1">
    <location>
        <begin position="186"/>
        <end position="196"/>
    </location>
</feature>
<reference evidence="2" key="1">
    <citation type="submission" date="2023-10" db="EMBL/GenBank/DDBJ databases">
        <authorList>
            <person name="Hackl T."/>
        </authorList>
    </citation>
    <scope>NUCLEOTIDE SEQUENCE</scope>
</reference>
<feature type="compositionally biased region" description="Low complexity" evidence="1">
    <location>
        <begin position="13"/>
        <end position="25"/>
    </location>
</feature>
<dbReference type="Proteomes" id="UP001295740">
    <property type="component" value="Unassembled WGS sequence"/>
</dbReference>
<feature type="compositionally biased region" description="Low complexity" evidence="1">
    <location>
        <begin position="393"/>
        <end position="402"/>
    </location>
</feature>
<sequence>MSADLFAEFVDFSQSQPQQSHSKPSTQPPPPKADPFSLDANPSYTSSIPWQQNQQWGSSLAQPSPAGQWPGSQPGAQGWAGSSTVAAPQPVAREENDDDDGWGDFEVAPVATQSPASLPPTTAASNRIPSKPSTLAQQPTLQRTRIVRAPTLDLMTNNLVDIPGTSTVPDEVRRPSWAQASLQDFQKPSPSASSQKSRNKPIKADPNVLFDAGDFEGEQDGGTGDGDDDFGDFESVASPAQPQPDLISKSYSTTFAPTNARASQLLSGLSSNEPHSQYPQPPRSPSFQDRNPFPGLAIATPPETQKQLTDKPKSTPVTAWPGAEIASPGSNGLEDDWGAFGDLPDEPGSSNSKEVGSSWDWDSVDVEPVKPTKETKLPKPTQPTSASAQKPITSTSTATETDSTWDWDSVDVKGEAPTDIEEDGLPPVNIPPPSILLSAFPQLFDQANNSLYKPISGQSFSIKNRILSDPKTFEFLKGYLNLATVAARIIAGRKQRWHRDKILAQSMSISAAGSKGMKLAGVDKAQTVREDREAADVVGHWKEQVGRLRSAVAAANSSTKNTSEQLKIPEITEAMPIQTQKGGPTAPKACVICGLKRNERIPKVDYEVEDSFGEWWIDHWGHLTCKRFWLQHESTLRQR</sequence>
<feature type="compositionally biased region" description="Polar residues" evidence="1">
    <location>
        <begin position="154"/>
        <end position="168"/>
    </location>
</feature>
<accession>A0AAI8VSK0</accession>
<feature type="compositionally biased region" description="Polar residues" evidence="1">
    <location>
        <begin position="70"/>
        <end position="86"/>
    </location>
</feature>
<feature type="compositionally biased region" description="Polar residues" evidence="1">
    <location>
        <begin position="111"/>
        <end position="143"/>
    </location>
</feature>
<organism evidence="2 3">
    <name type="scientific">Anthostomella pinea</name>
    <dbReference type="NCBI Taxonomy" id="933095"/>
    <lineage>
        <taxon>Eukaryota</taxon>
        <taxon>Fungi</taxon>
        <taxon>Dikarya</taxon>
        <taxon>Ascomycota</taxon>
        <taxon>Pezizomycotina</taxon>
        <taxon>Sordariomycetes</taxon>
        <taxon>Xylariomycetidae</taxon>
        <taxon>Xylariales</taxon>
        <taxon>Xylariaceae</taxon>
        <taxon>Anthostomella</taxon>
    </lineage>
</organism>
<dbReference type="AlphaFoldDB" id="A0AAI8VSK0"/>
<feature type="compositionally biased region" description="Acidic residues" evidence="1">
    <location>
        <begin position="213"/>
        <end position="232"/>
    </location>
</feature>
<feature type="compositionally biased region" description="Polar residues" evidence="1">
    <location>
        <begin position="249"/>
        <end position="278"/>
    </location>
</feature>
<protein>
    <submittedName>
        <fullName evidence="2">Uu.00g058690.m01.CDS01</fullName>
    </submittedName>
</protein>
<evidence type="ECO:0000256" key="1">
    <source>
        <dbReference type="SAM" id="MobiDB-lite"/>
    </source>
</evidence>
<dbReference type="EMBL" id="CAUWAG010000013">
    <property type="protein sequence ID" value="CAJ2509969.1"/>
    <property type="molecule type" value="Genomic_DNA"/>
</dbReference>
<gene>
    <name evidence="2" type="ORF">KHLLAP_LOCUS10437</name>
</gene>
<dbReference type="PANTHER" id="PTHR42084">
    <property type="entry name" value="YALI0E26631P"/>
    <property type="match status" value="1"/>
</dbReference>
<proteinExistence type="predicted"/>
<feature type="region of interest" description="Disordered" evidence="1">
    <location>
        <begin position="1"/>
        <end position="403"/>
    </location>
</feature>
<evidence type="ECO:0000313" key="2">
    <source>
        <dbReference type="EMBL" id="CAJ2509969.1"/>
    </source>
</evidence>
<comment type="caution">
    <text evidence="2">The sequence shown here is derived from an EMBL/GenBank/DDBJ whole genome shotgun (WGS) entry which is preliminary data.</text>
</comment>
<keyword evidence="3" id="KW-1185">Reference proteome</keyword>
<evidence type="ECO:0000313" key="3">
    <source>
        <dbReference type="Proteomes" id="UP001295740"/>
    </source>
</evidence>
<feature type="compositionally biased region" description="Basic and acidic residues" evidence="1">
    <location>
        <begin position="367"/>
        <end position="377"/>
    </location>
</feature>
<name>A0AAI8VSK0_9PEZI</name>
<dbReference type="PANTHER" id="PTHR42084:SF1">
    <property type="entry name" value="SERINE_THREONINE-PROTEIN KINASE PPK6"/>
    <property type="match status" value="1"/>
</dbReference>